<dbReference type="RefSeq" id="WP_055342405.1">
    <property type="nucleotide sequence ID" value="NZ_CEKZ01000003.1"/>
</dbReference>
<accession>A0A0C7R5D0</accession>
<keyword evidence="1" id="KW-1133">Transmembrane helix</keyword>
<reference evidence="2 3" key="1">
    <citation type="submission" date="2015-01" db="EMBL/GenBank/DDBJ databases">
        <authorList>
            <person name="Aslett A.Martin."/>
            <person name="De Silva Nishadi"/>
        </authorList>
    </citation>
    <scope>NUCLEOTIDE SEQUENCE [LARGE SCALE GENOMIC DNA]</scope>
    <source>
        <strain evidence="2 3">R28058</strain>
    </source>
</reference>
<evidence type="ECO:0000256" key="1">
    <source>
        <dbReference type="SAM" id="Phobius"/>
    </source>
</evidence>
<gene>
    <name evidence="2" type="ORF">R28058_22011</name>
</gene>
<keyword evidence="1" id="KW-0472">Membrane</keyword>
<dbReference type="Pfam" id="PF01963">
    <property type="entry name" value="TraB_PrgY_gumN"/>
    <property type="match status" value="1"/>
</dbReference>
<evidence type="ECO:0008006" key="4">
    <source>
        <dbReference type="Google" id="ProtNLM"/>
    </source>
</evidence>
<name>A0A0C7R5D0_PARSO</name>
<evidence type="ECO:0000313" key="3">
    <source>
        <dbReference type="Proteomes" id="UP000049127"/>
    </source>
</evidence>
<protein>
    <recommendedName>
        <fullName evidence="4">TraB family protein</fullName>
    </recommendedName>
</protein>
<keyword evidence="1" id="KW-0812">Transmembrane</keyword>
<sequence length="279" mass="32280">MKSSTKKNFLKWIGLVILMIVVTSIIENVSSPKAKGVYFKATKGNSCVYLVGTIPYIDKHINFLSGNLTKVLYNTDVLLVNENFYTSKNNYYSKNHQLKYYLNKEEEKNFNDLLSYFSLNYKDISNLTPHEFLELIDSLLSYKAGLTENKFDSYLTNIYKKDKKEIITLKNSNSNTLCINEFKNLINSFNSNSMNEQVDFSKKVMKAFIYGNIKFFQKTSYKFDNLENTKFNRMTSDQIDSLISSNKTYAVAVKVYLLFGNNGLINNLKSKGYTITYIK</sequence>
<dbReference type="AlphaFoldDB" id="A0A0C7R5D0"/>
<feature type="transmembrane region" description="Helical" evidence="1">
    <location>
        <begin position="9"/>
        <end position="26"/>
    </location>
</feature>
<dbReference type="Proteomes" id="UP000049127">
    <property type="component" value="Unassembled WGS sequence"/>
</dbReference>
<evidence type="ECO:0000313" key="2">
    <source>
        <dbReference type="EMBL" id="CEQ04468.1"/>
    </source>
</evidence>
<organism evidence="2 3">
    <name type="scientific">Paraclostridium sordellii</name>
    <name type="common">Clostridium sordellii</name>
    <dbReference type="NCBI Taxonomy" id="1505"/>
    <lineage>
        <taxon>Bacteria</taxon>
        <taxon>Bacillati</taxon>
        <taxon>Bacillota</taxon>
        <taxon>Clostridia</taxon>
        <taxon>Peptostreptococcales</taxon>
        <taxon>Peptostreptococcaceae</taxon>
        <taxon>Paraclostridium</taxon>
    </lineage>
</organism>
<dbReference type="InterPro" id="IPR002816">
    <property type="entry name" value="TraB/PrgY/GumN_fam"/>
</dbReference>
<proteinExistence type="predicted"/>
<dbReference type="CDD" id="cd14789">
    <property type="entry name" value="Tiki"/>
    <property type="match status" value="1"/>
</dbReference>
<dbReference type="EMBL" id="CEKZ01000003">
    <property type="protein sequence ID" value="CEQ04468.1"/>
    <property type="molecule type" value="Genomic_DNA"/>
</dbReference>